<dbReference type="EMBL" id="BAABME010001625">
    <property type="protein sequence ID" value="GAA0150629.1"/>
    <property type="molecule type" value="Genomic_DNA"/>
</dbReference>
<reference evidence="4 5" key="1">
    <citation type="submission" date="2024-01" db="EMBL/GenBank/DDBJ databases">
        <title>The complete chloroplast genome sequence of Lithospermum erythrorhizon: insights into the phylogenetic relationship among Boraginaceae species and the maternal lineages of purple gromwells.</title>
        <authorList>
            <person name="Okada T."/>
            <person name="Watanabe K."/>
        </authorList>
    </citation>
    <scope>NUCLEOTIDE SEQUENCE [LARGE SCALE GENOMIC DNA]</scope>
</reference>
<feature type="transmembrane region" description="Helical" evidence="2">
    <location>
        <begin position="35"/>
        <end position="53"/>
    </location>
</feature>
<dbReference type="Proteomes" id="UP001454036">
    <property type="component" value="Unassembled WGS sequence"/>
</dbReference>
<feature type="domain" description="Serine hydrolase" evidence="3">
    <location>
        <begin position="62"/>
        <end position="176"/>
    </location>
</feature>
<organism evidence="4 5">
    <name type="scientific">Lithospermum erythrorhizon</name>
    <name type="common">Purple gromwell</name>
    <name type="synonym">Lithospermum officinale var. erythrorhizon</name>
    <dbReference type="NCBI Taxonomy" id="34254"/>
    <lineage>
        <taxon>Eukaryota</taxon>
        <taxon>Viridiplantae</taxon>
        <taxon>Streptophyta</taxon>
        <taxon>Embryophyta</taxon>
        <taxon>Tracheophyta</taxon>
        <taxon>Spermatophyta</taxon>
        <taxon>Magnoliopsida</taxon>
        <taxon>eudicotyledons</taxon>
        <taxon>Gunneridae</taxon>
        <taxon>Pentapetalae</taxon>
        <taxon>asterids</taxon>
        <taxon>lamiids</taxon>
        <taxon>Boraginales</taxon>
        <taxon>Boraginaceae</taxon>
        <taxon>Boraginoideae</taxon>
        <taxon>Lithospermeae</taxon>
        <taxon>Lithospermum</taxon>
    </lineage>
</organism>
<keyword evidence="5" id="KW-1185">Reference proteome</keyword>
<keyword evidence="2" id="KW-1133">Transmembrane helix</keyword>
<evidence type="ECO:0000256" key="2">
    <source>
        <dbReference type="SAM" id="Phobius"/>
    </source>
</evidence>
<sequence length="224" mass="25147">MDTSQGMKMKILCLHGFRTSGNSLKKQISRWDPSIFANFDMVTFFFPLFYLLGKEKRVHILLVRHITNNGPFDCLLGFSQGAALAGLLLGYKAQGNILKYNPEFKLLISISGSKFREPTICKVAYAEPIMVKSVHLIGEKDWLKLPTEELATAFEKPLVIRHPQGHTVPRLSEQDTSIISKWTNEFCILPSISINSLKNDDNGSSEVQEKSIGIEKGEAESLEM</sequence>
<feature type="region of interest" description="Disordered" evidence="1">
    <location>
        <begin position="199"/>
        <end position="224"/>
    </location>
</feature>
<feature type="compositionally biased region" description="Basic and acidic residues" evidence="1">
    <location>
        <begin position="207"/>
        <end position="224"/>
    </location>
</feature>
<evidence type="ECO:0000313" key="4">
    <source>
        <dbReference type="EMBL" id="GAA0150629.1"/>
    </source>
</evidence>
<proteinExistence type="predicted"/>
<feature type="domain" description="Serine hydrolase" evidence="3">
    <location>
        <begin position="8"/>
        <end position="42"/>
    </location>
</feature>
<comment type="caution">
    <text evidence="4">The sequence shown here is derived from an EMBL/GenBank/DDBJ whole genome shotgun (WGS) entry which is preliminary data.</text>
</comment>
<protein>
    <submittedName>
        <fullName evidence="4">Esterase</fullName>
    </submittedName>
</protein>
<dbReference type="PANTHER" id="PTHR22778:SF55">
    <property type="entry name" value="ESTERASE C25G4.2-LIKE"/>
    <property type="match status" value="1"/>
</dbReference>
<evidence type="ECO:0000259" key="3">
    <source>
        <dbReference type="Pfam" id="PF03959"/>
    </source>
</evidence>
<dbReference type="Gene3D" id="3.40.50.1820">
    <property type="entry name" value="alpha/beta hydrolase"/>
    <property type="match status" value="1"/>
</dbReference>
<accession>A0AAV3PG27</accession>
<dbReference type="SUPFAM" id="SSF53474">
    <property type="entry name" value="alpha/beta-Hydrolases"/>
    <property type="match status" value="1"/>
</dbReference>
<keyword evidence="2" id="KW-0472">Membrane</keyword>
<dbReference type="PANTHER" id="PTHR22778">
    <property type="entry name" value="OVARIAN CANCER GENE-2 PROTEIN-RELATED"/>
    <property type="match status" value="1"/>
</dbReference>
<dbReference type="AlphaFoldDB" id="A0AAV3PG27"/>
<dbReference type="InterPro" id="IPR005645">
    <property type="entry name" value="FSH-like_dom"/>
</dbReference>
<dbReference type="InterPro" id="IPR029058">
    <property type="entry name" value="AB_hydrolase_fold"/>
</dbReference>
<dbReference type="Pfam" id="PF03959">
    <property type="entry name" value="FSH1"/>
    <property type="match status" value="2"/>
</dbReference>
<gene>
    <name evidence="4" type="ORF">LIER_09528</name>
</gene>
<evidence type="ECO:0000256" key="1">
    <source>
        <dbReference type="SAM" id="MobiDB-lite"/>
    </source>
</evidence>
<keyword evidence="2" id="KW-0812">Transmembrane</keyword>
<evidence type="ECO:0000313" key="5">
    <source>
        <dbReference type="Proteomes" id="UP001454036"/>
    </source>
</evidence>
<name>A0AAV3PG27_LITER</name>